<feature type="transmembrane region" description="Helical" evidence="1">
    <location>
        <begin position="59"/>
        <end position="77"/>
    </location>
</feature>
<organism evidence="2 3">
    <name type="scientific">Sphingomonas naphthae</name>
    <dbReference type="NCBI Taxonomy" id="1813468"/>
    <lineage>
        <taxon>Bacteria</taxon>
        <taxon>Pseudomonadati</taxon>
        <taxon>Pseudomonadota</taxon>
        <taxon>Alphaproteobacteria</taxon>
        <taxon>Sphingomonadales</taxon>
        <taxon>Sphingomonadaceae</taxon>
        <taxon>Sphingomonas</taxon>
    </lineage>
</organism>
<feature type="transmembrane region" description="Helical" evidence="1">
    <location>
        <begin position="220"/>
        <end position="239"/>
    </location>
</feature>
<dbReference type="RefSeq" id="WP_273688377.1">
    <property type="nucleotide sequence ID" value="NZ_CP117411.1"/>
</dbReference>
<feature type="transmembrane region" description="Helical" evidence="1">
    <location>
        <begin position="26"/>
        <end position="47"/>
    </location>
</feature>
<keyword evidence="3" id="KW-1185">Reference proteome</keyword>
<feature type="transmembrane region" description="Helical" evidence="1">
    <location>
        <begin position="352"/>
        <end position="372"/>
    </location>
</feature>
<feature type="transmembrane region" description="Helical" evidence="1">
    <location>
        <begin position="82"/>
        <end position="101"/>
    </location>
</feature>
<dbReference type="Proteomes" id="UP001220395">
    <property type="component" value="Chromosome"/>
</dbReference>
<gene>
    <name evidence="2" type="ORF">PQ455_00960</name>
</gene>
<feature type="transmembrane region" description="Helical" evidence="1">
    <location>
        <begin position="283"/>
        <end position="304"/>
    </location>
</feature>
<feature type="transmembrane region" description="Helical" evidence="1">
    <location>
        <begin position="137"/>
        <end position="158"/>
    </location>
</feature>
<proteinExistence type="predicted"/>
<feature type="transmembrane region" description="Helical" evidence="1">
    <location>
        <begin position="194"/>
        <end position="213"/>
    </location>
</feature>
<evidence type="ECO:0000313" key="3">
    <source>
        <dbReference type="Proteomes" id="UP001220395"/>
    </source>
</evidence>
<keyword evidence="1" id="KW-0472">Membrane</keyword>
<dbReference type="EMBL" id="CP117411">
    <property type="protein sequence ID" value="WCT73833.1"/>
    <property type="molecule type" value="Genomic_DNA"/>
</dbReference>
<accession>A0ABY7TKS2</accession>
<feature type="transmembrane region" description="Helical" evidence="1">
    <location>
        <begin position="107"/>
        <end position="125"/>
    </location>
</feature>
<evidence type="ECO:0000313" key="2">
    <source>
        <dbReference type="EMBL" id="WCT73833.1"/>
    </source>
</evidence>
<protein>
    <submittedName>
        <fullName evidence="2">Thiol-disulfide oxidoreductase</fullName>
    </submittedName>
</protein>
<keyword evidence="1" id="KW-0812">Transmembrane</keyword>
<feature type="transmembrane region" description="Helical" evidence="1">
    <location>
        <begin position="316"/>
        <end position="340"/>
    </location>
</feature>
<sequence>MTAIASEIPFFRIGPRVDHPPAADRYYDGLTAFAPMWAIAALFSIAGDPKSLLIDRGPLFALFGWATVAASVALLLYPRKTWLLVTVAACAVMLYLVRLPVASNNKTITTVMNLGILLSCAVACVRQRNGIIDRGALYQQVRVVARALLAIMYFYGIYHKINTDFLDPSVSCAVGLYAPLARPFGLDDNLVGRYLAIYSTFVVEAVAIVCLYWRRYFALGFIPALVFHYIIPISAFSWYMDFSSLVFALYALSMPTAASRTFYETTMRVTDRVRHRFGRIGTLFPAIAAILAALVVVSIAAILAPGRPPMLLIHSMWILVWAVVGGVVMVLLSYAALLHTPYTGPAAPRQPLWLFAVPGLFFLTCLSPYLGLKTESSIAMFSNLHTEGGQTNHLMFDTPPYLFDYQQDVVRVLASSDAALMRQAAAGSHHVLFTIRDRLRRNPAEWVTYEQGGRVYERMTSASFARQPGLIERNLLIFKPVDYRTPKVCTH</sequence>
<feature type="transmembrane region" description="Helical" evidence="1">
    <location>
        <begin position="245"/>
        <end position="263"/>
    </location>
</feature>
<evidence type="ECO:0000256" key="1">
    <source>
        <dbReference type="SAM" id="Phobius"/>
    </source>
</evidence>
<reference evidence="2 3" key="1">
    <citation type="submission" date="2023-02" db="EMBL/GenBank/DDBJ databases">
        <title>Genome sequence of Sphingomonas naphthae.</title>
        <authorList>
            <person name="Kim S."/>
            <person name="Heo J."/>
            <person name="Kwon S.-W."/>
        </authorList>
    </citation>
    <scope>NUCLEOTIDE SEQUENCE [LARGE SCALE GENOMIC DNA]</scope>
    <source>
        <strain evidence="2 3">KACC 18716</strain>
    </source>
</reference>
<name>A0ABY7TKS2_9SPHN</name>
<keyword evidence="1" id="KW-1133">Transmembrane helix</keyword>